<accession>A0A843S9R4</accession>
<feature type="transmembrane region" description="Helical" evidence="1">
    <location>
        <begin position="49"/>
        <end position="69"/>
    </location>
</feature>
<feature type="transmembrane region" description="Helical" evidence="1">
    <location>
        <begin position="129"/>
        <end position="147"/>
    </location>
</feature>
<evidence type="ECO:0000256" key="1">
    <source>
        <dbReference type="SAM" id="Phobius"/>
    </source>
</evidence>
<dbReference type="GO" id="GO:0016020">
    <property type="term" value="C:membrane"/>
    <property type="evidence" value="ECO:0007669"/>
    <property type="project" value="InterPro"/>
</dbReference>
<feature type="transmembrane region" description="Helical" evidence="1">
    <location>
        <begin position="89"/>
        <end position="109"/>
    </location>
</feature>
<dbReference type="EMBL" id="WHUF01000002">
    <property type="protein sequence ID" value="MQA18943.1"/>
    <property type="molecule type" value="Genomic_DNA"/>
</dbReference>
<sequence>MLHRIHRAGAGVLGAFLTLHLFNHLLAIGSVEAHIHFMEAFRAVYRNRVVEIILLLCAASQVASGLTFVRRRWRDRHQGLDLLQLGSGLYLAFFLLVHVGAVLAGRMQFGLDTNFYYAAAGMHVLPYRYFFMPYYFLAVLAITVHLARALHWLARDRLGAVAMRGATALLVVSGFAAATLIVAALSGALYEVTVPAKYLATFVLGR</sequence>
<organism evidence="2 3">
    <name type="scientific">Rugamonas rivuli</name>
    <dbReference type="NCBI Taxonomy" id="2743358"/>
    <lineage>
        <taxon>Bacteria</taxon>
        <taxon>Pseudomonadati</taxon>
        <taxon>Pseudomonadota</taxon>
        <taxon>Betaproteobacteria</taxon>
        <taxon>Burkholderiales</taxon>
        <taxon>Oxalobacteraceae</taxon>
        <taxon>Telluria group</taxon>
        <taxon>Rugamonas</taxon>
    </lineage>
</organism>
<keyword evidence="1" id="KW-1133">Transmembrane helix</keyword>
<dbReference type="InterPro" id="IPR034804">
    <property type="entry name" value="SQR/QFR_C/D"/>
</dbReference>
<keyword evidence="1" id="KW-0812">Transmembrane</keyword>
<evidence type="ECO:0000313" key="3">
    <source>
        <dbReference type="Proteomes" id="UP000444318"/>
    </source>
</evidence>
<reference evidence="2 3" key="1">
    <citation type="submission" date="2019-10" db="EMBL/GenBank/DDBJ databases">
        <title>Two novel species isolated from a subtropical stream in China.</title>
        <authorList>
            <person name="Lu H."/>
        </authorList>
    </citation>
    <scope>NUCLEOTIDE SEQUENCE [LARGE SCALE GENOMIC DNA]</scope>
    <source>
        <strain evidence="2 3">FT103W</strain>
    </source>
</reference>
<protein>
    <submittedName>
        <fullName evidence="2">Uncharacterized protein</fullName>
    </submittedName>
</protein>
<dbReference type="SUPFAM" id="SSF81343">
    <property type="entry name" value="Fumarate reductase respiratory complex transmembrane subunits"/>
    <property type="match status" value="1"/>
</dbReference>
<feature type="transmembrane region" description="Helical" evidence="1">
    <location>
        <begin position="168"/>
        <end position="190"/>
    </location>
</feature>
<evidence type="ECO:0000313" key="2">
    <source>
        <dbReference type="EMBL" id="MQA18943.1"/>
    </source>
</evidence>
<name>A0A843S9R4_9BURK</name>
<keyword evidence="1" id="KW-0472">Membrane</keyword>
<dbReference type="AlphaFoldDB" id="A0A843S9R4"/>
<dbReference type="RefSeq" id="WP_152802408.1">
    <property type="nucleotide sequence ID" value="NZ_WHUF01000002.1"/>
</dbReference>
<gene>
    <name evidence="2" type="ORF">GEV01_05380</name>
</gene>
<comment type="caution">
    <text evidence="2">The sequence shown here is derived from an EMBL/GenBank/DDBJ whole genome shotgun (WGS) entry which is preliminary data.</text>
</comment>
<keyword evidence="3" id="KW-1185">Reference proteome</keyword>
<proteinExistence type="predicted"/>
<dbReference type="Proteomes" id="UP000444318">
    <property type="component" value="Unassembled WGS sequence"/>
</dbReference>